<dbReference type="EMBL" id="RPFW01000007">
    <property type="protein sequence ID" value="TVZ01122.1"/>
    <property type="molecule type" value="Genomic_DNA"/>
</dbReference>
<comment type="caution">
    <text evidence="2">The sequence shown here is derived from an EMBL/GenBank/DDBJ whole genome shotgun (WGS) entry which is preliminary data.</text>
</comment>
<dbReference type="InterPro" id="IPR036374">
    <property type="entry name" value="OxRdtase_Mopterin-bd_sf"/>
</dbReference>
<dbReference type="SUPFAM" id="SSF56524">
    <property type="entry name" value="Oxidoreductase molybdopterin-binding domain"/>
    <property type="match status" value="1"/>
</dbReference>
<sequence>MNVVSRGFHGRGRDGDVKLPPGQYLEHGFPVLQAGPTPPVNTATWTFTITTETGDSTRWDWKQFTALPAEDITTDIHCVTQWSKLGTNWRGVSLDTLLSDIETNAGYVMARSYGGYTTNVPLPDLRDGKAWIAYSYDGKPLHPEHGGPARLLVPHLYFWKSAKWVTGLDLMLRDKRGFWEQLGYNDYGDPWREQRYQGD</sequence>
<dbReference type="RefSeq" id="WP_145859441.1">
    <property type="nucleotide sequence ID" value="NZ_RPFW01000007.1"/>
</dbReference>
<gene>
    <name evidence="2" type="ORF">EAS64_33040</name>
</gene>
<evidence type="ECO:0000313" key="3">
    <source>
        <dbReference type="Proteomes" id="UP000460272"/>
    </source>
</evidence>
<feature type="domain" description="Oxidoreductase molybdopterin-binding" evidence="1">
    <location>
        <begin position="35"/>
        <end position="179"/>
    </location>
</feature>
<dbReference type="Proteomes" id="UP000460272">
    <property type="component" value="Unassembled WGS sequence"/>
</dbReference>
<dbReference type="Gene3D" id="3.90.420.10">
    <property type="entry name" value="Oxidoreductase, molybdopterin-binding domain"/>
    <property type="match status" value="1"/>
</dbReference>
<keyword evidence="3" id="KW-1185">Reference proteome</keyword>
<proteinExistence type="predicted"/>
<dbReference type="PANTHER" id="PTHR43032">
    <property type="entry name" value="PROTEIN-METHIONINE-SULFOXIDE REDUCTASE"/>
    <property type="match status" value="1"/>
</dbReference>
<dbReference type="AlphaFoldDB" id="A0A6P2BQ16"/>
<organism evidence="2 3">
    <name type="scientific">Trebonia kvetii</name>
    <dbReference type="NCBI Taxonomy" id="2480626"/>
    <lineage>
        <taxon>Bacteria</taxon>
        <taxon>Bacillati</taxon>
        <taxon>Actinomycetota</taxon>
        <taxon>Actinomycetes</taxon>
        <taxon>Streptosporangiales</taxon>
        <taxon>Treboniaceae</taxon>
        <taxon>Trebonia</taxon>
    </lineage>
</organism>
<name>A0A6P2BQ16_9ACTN</name>
<accession>A0A6P2BQ16</accession>
<dbReference type="InterPro" id="IPR000572">
    <property type="entry name" value="OxRdtase_Mopterin-bd_dom"/>
</dbReference>
<dbReference type="PANTHER" id="PTHR43032:SF4">
    <property type="entry name" value="OXIDOREDUCTASE MOLYBDOPTERIN-BINDING DOMAIN-CONTAINING PROTEIN"/>
    <property type="match status" value="1"/>
</dbReference>
<protein>
    <submittedName>
        <fullName evidence="2">Sulfite oxidase-like oxidoreductase</fullName>
    </submittedName>
</protein>
<reference evidence="2 3" key="1">
    <citation type="submission" date="2018-11" db="EMBL/GenBank/DDBJ databases">
        <title>Trebonia kvetii gen.nov., sp.nov., a novel acidophilic actinobacterium, and proposal of the new actinobacterial family Treboniaceae fam. nov.</title>
        <authorList>
            <person name="Rapoport D."/>
            <person name="Sagova-Mareckova M."/>
            <person name="Sedlacek I."/>
            <person name="Provaznik J."/>
            <person name="Kralova S."/>
            <person name="Pavlinic D."/>
            <person name="Benes V."/>
            <person name="Kopecky J."/>
        </authorList>
    </citation>
    <scope>NUCLEOTIDE SEQUENCE [LARGE SCALE GENOMIC DNA]</scope>
    <source>
        <strain evidence="2 3">15Tr583</strain>
    </source>
</reference>
<evidence type="ECO:0000259" key="1">
    <source>
        <dbReference type="Pfam" id="PF00174"/>
    </source>
</evidence>
<dbReference type="OrthoDB" id="9795587at2"/>
<dbReference type="Pfam" id="PF00174">
    <property type="entry name" value="Oxidored_molyb"/>
    <property type="match status" value="1"/>
</dbReference>
<evidence type="ECO:0000313" key="2">
    <source>
        <dbReference type="EMBL" id="TVZ01122.1"/>
    </source>
</evidence>